<comment type="subcellular location">
    <subcellularLocation>
        <location evidence="1 12">Mitochondrion inner membrane</location>
        <topology evidence="1 12">Single-pass membrane protein</topology>
    </subcellularLocation>
</comment>
<dbReference type="PANTHER" id="PTHR15415">
    <property type="entry name" value="MITOFILIN"/>
    <property type="match status" value="1"/>
</dbReference>
<sequence>MSKQGAPIKQAEDDQLIGNDVESVIARVHNYLLRNELDNAVEEVSSLKGSARALASDWVAEGRKKLEVQFLVDVISTEAKVIA</sequence>
<comment type="caution">
    <text evidence="13">The sequence shown here is derived from an EMBL/GenBank/DDBJ whole genome shotgun (WGS) entry which is preliminary data.</text>
</comment>
<evidence type="ECO:0000313" key="13">
    <source>
        <dbReference type="EMBL" id="GME79754.1"/>
    </source>
</evidence>
<gene>
    <name evidence="13" type="ORF">Cboi02_000621000</name>
</gene>
<evidence type="ECO:0000256" key="1">
    <source>
        <dbReference type="ARBA" id="ARBA00004434"/>
    </source>
</evidence>
<proteinExistence type="inferred from homology"/>
<evidence type="ECO:0000256" key="7">
    <source>
        <dbReference type="ARBA" id="ARBA00022989"/>
    </source>
</evidence>
<accession>A0A9W6T724</accession>
<protein>
    <recommendedName>
        <fullName evidence="3 12">MICOS complex subunit MIC60</fullName>
    </recommendedName>
    <alternativeName>
        <fullName evidence="12">Mitofilin</fullName>
    </alternativeName>
</protein>
<dbReference type="AlphaFoldDB" id="A0A9W6T724"/>
<evidence type="ECO:0000256" key="8">
    <source>
        <dbReference type="ARBA" id="ARBA00023054"/>
    </source>
</evidence>
<keyword evidence="5 12" id="KW-0999">Mitochondrion inner membrane</keyword>
<evidence type="ECO:0000256" key="5">
    <source>
        <dbReference type="ARBA" id="ARBA00022792"/>
    </source>
</evidence>
<dbReference type="InterPro" id="IPR019133">
    <property type="entry name" value="MIC60"/>
</dbReference>
<comment type="function">
    <text evidence="11">Component of the MICOS complex, a large protein complex of the mitochondrial inner membrane that plays crucial roles in the maintenance of crista junctions, inner membrane architecture, and formation of contact sites to the outer membrane. Plays a role in keeping cristae membranes connected to the inner boundary membrane. Also promotes protein import via the mitochondrial intermembrane space assembly (MIA) pathway.</text>
</comment>
<keyword evidence="6" id="KW-0809">Transit peptide</keyword>
<keyword evidence="8" id="KW-0175">Coiled coil</keyword>
<evidence type="ECO:0000256" key="3">
    <source>
        <dbReference type="ARBA" id="ARBA00018116"/>
    </source>
</evidence>
<evidence type="ECO:0000256" key="10">
    <source>
        <dbReference type="ARBA" id="ARBA00023136"/>
    </source>
</evidence>
<keyword evidence="9 12" id="KW-0496">Mitochondrion</keyword>
<evidence type="ECO:0000313" key="14">
    <source>
        <dbReference type="Proteomes" id="UP001165120"/>
    </source>
</evidence>
<keyword evidence="10" id="KW-0472">Membrane</keyword>
<dbReference type="Pfam" id="PF09731">
    <property type="entry name" value="Mitofilin"/>
    <property type="match status" value="1"/>
</dbReference>
<evidence type="ECO:0000256" key="9">
    <source>
        <dbReference type="ARBA" id="ARBA00023128"/>
    </source>
</evidence>
<organism evidence="13 14">
    <name type="scientific">Candida boidinii</name>
    <name type="common">Yeast</name>
    <dbReference type="NCBI Taxonomy" id="5477"/>
    <lineage>
        <taxon>Eukaryota</taxon>
        <taxon>Fungi</taxon>
        <taxon>Dikarya</taxon>
        <taxon>Ascomycota</taxon>
        <taxon>Saccharomycotina</taxon>
        <taxon>Pichiomycetes</taxon>
        <taxon>Pichiales</taxon>
        <taxon>Pichiaceae</taxon>
        <taxon>Ogataea</taxon>
        <taxon>Ogataea/Candida clade</taxon>
    </lineage>
</organism>
<comment type="similarity">
    <text evidence="2 12">Belongs to the MICOS complex subunit Mic60 family.</text>
</comment>
<evidence type="ECO:0000256" key="6">
    <source>
        <dbReference type="ARBA" id="ARBA00022946"/>
    </source>
</evidence>
<evidence type="ECO:0000256" key="12">
    <source>
        <dbReference type="RuleBase" id="RU363000"/>
    </source>
</evidence>
<reference evidence="13" key="1">
    <citation type="submission" date="2023-04" db="EMBL/GenBank/DDBJ databases">
        <title>Candida boidinii NBRC 10035.</title>
        <authorList>
            <person name="Ichikawa N."/>
            <person name="Sato H."/>
            <person name="Tonouchi N."/>
        </authorList>
    </citation>
    <scope>NUCLEOTIDE SEQUENCE</scope>
    <source>
        <strain evidence="13">NBRC 10035</strain>
    </source>
</reference>
<dbReference type="GO" id="GO:0061617">
    <property type="term" value="C:MICOS complex"/>
    <property type="evidence" value="ECO:0007669"/>
    <property type="project" value="TreeGrafter"/>
</dbReference>
<comment type="subunit">
    <text evidence="12">Component of the mitochondrial contact site and cristae organizing system (MICOS) complex.</text>
</comment>
<dbReference type="PANTHER" id="PTHR15415:SF7">
    <property type="entry name" value="MICOS COMPLEX SUBUNIT MIC60"/>
    <property type="match status" value="1"/>
</dbReference>
<dbReference type="GO" id="GO:0042407">
    <property type="term" value="P:cristae formation"/>
    <property type="evidence" value="ECO:0007669"/>
    <property type="project" value="TreeGrafter"/>
</dbReference>
<keyword evidence="4 12" id="KW-0812">Transmembrane</keyword>
<evidence type="ECO:0000256" key="2">
    <source>
        <dbReference type="ARBA" id="ARBA00010877"/>
    </source>
</evidence>
<dbReference type="EMBL" id="BSXN01003679">
    <property type="protein sequence ID" value="GME79754.1"/>
    <property type="molecule type" value="Genomic_DNA"/>
</dbReference>
<keyword evidence="14" id="KW-1185">Reference proteome</keyword>
<evidence type="ECO:0000256" key="4">
    <source>
        <dbReference type="ARBA" id="ARBA00022692"/>
    </source>
</evidence>
<name>A0A9W6T724_CANBO</name>
<evidence type="ECO:0000256" key="11">
    <source>
        <dbReference type="ARBA" id="ARBA00025571"/>
    </source>
</evidence>
<keyword evidence="7" id="KW-1133">Transmembrane helix</keyword>
<dbReference type="Proteomes" id="UP001165120">
    <property type="component" value="Unassembled WGS sequence"/>
</dbReference>